<dbReference type="InterPro" id="IPR000305">
    <property type="entry name" value="GIY-YIG_endonuc"/>
</dbReference>
<sequence length="101" mass="12480">MKNRDYNFYVYILTNYTKKVFYIGVTNSLIARINIHKEKINKNSFTSKYNCVYLVYYEHFTYYYTAFLREKQLKKWRREKKANLINKFNPDWKDLYGLITG</sequence>
<dbReference type="PANTHER" id="PTHR34477:SF5">
    <property type="entry name" value="BSL5627 PROTEIN"/>
    <property type="match status" value="1"/>
</dbReference>
<dbReference type="Pfam" id="PF01541">
    <property type="entry name" value="GIY-YIG"/>
    <property type="match status" value="1"/>
</dbReference>
<evidence type="ECO:0000313" key="4">
    <source>
        <dbReference type="Proteomes" id="UP000233517"/>
    </source>
</evidence>
<evidence type="ECO:0000256" key="1">
    <source>
        <dbReference type="ARBA" id="ARBA00007435"/>
    </source>
</evidence>
<proteinExistence type="inferred from homology"/>
<evidence type="ECO:0000259" key="2">
    <source>
        <dbReference type="PROSITE" id="PS50164"/>
    </source>
</evidence>
<dbReference type="PROSITE" id="PS50164">
    <property type="entry name" value="GIY_YIG"/>
    <property type="match status" value="1"/>
</dbReference>
<feature type="domain" description="GIY-YIG" evidence="2">
    <location>
        <begin position="6"/>
        <end position="83"/>
    </location>
</feature>
<dbReference type="InterPro" id="IPR035901">
    <property type="entry name" value="GIY-YIG_endonuc_sf"/>
</dbReference>
<reference evidence="3 4" key="1">
    <citation type="journal article" date="2017" name="ISME J.">
        <title>Potential for microbial H2 and metal transformations associated with novel bacteria and archaea in deep terrestrial subsurface sediments.</title>
        <authorList>
            <person name="Hernsdorf A.W."/>
            <person name="Amano Y."/>
            <person name="Miyakawa K."/>
            <person name="Ise K."/>
            <person name="Suzuki Y."/>
            <person name="Anantharaman K."/>
            <person name="Probst A."/>
            <person name="Burstein D."/>
            <person name="Thomas B.C."/>
            <person name="Banfield J.F."/>
        </authorList>
    </citation>
    <scope>NUCLEOTIDE SEQUENCE [LARGE SCALE GENOMIC DNA]</scope>
    <source>
        <strain evidence="3">HGW-Falkowbacteria-1</strain>
    </source>
</reference>
<protein>
    <recommendedName>
        <fullName evidence="2">GIY-YIG domain-containing protein</fullName>
    </recommendedName>
</protein>
<comment type="caution">
    <text evidence="3">The sequence shown here is derived from an EMBL/GenBank/DDBJ whole genome shotgun (WGS) entry which is preliminary data.</text>
</comment>
<dbReference type="Gene3D" id="3.40.1440.10">
    <property type="entry name" value="GIY-YIG endonuclease"/>
    <property type="match status" value="1"/>
</dbReference>
<comment type="similarity">
    <text evidence="1">Belongs to the UPF0213 family.</text>
</comment>
<dbReference type="CDD" id="cd10448">
    <property type="entry name" value="GIY-YIG_unchar_3"/>
    <property type="match status" value="1"/>
</dbReference>
<dbReference type="PANTHER" id="PTHR34477">
    <property type="entry name" value="UPF0213 PROTEIN YHBQ"/>
    <property type="match status" value="1"/>
</dbReference>
<dbReference type="EMBL" id="PHAI01000003">
    <property type="protein sequence ID" value="PKM91094.1"/>
    <property type="molecule type" value="Genomic_DNA"/>
</dbReference>
<gene>
    <name evidence="3" type="ORF">CVU82_03495</name>
</gene>
<name>A0A2N2E8M1_9BACT</name>
<dbReference type="InterPro" id="IPR050190">
    <property type="entry name" value="UPF0213_domain"/>
</dbReference>
<accession>A0A2N2E8M1</accession>
<evidence type="ECO:0000313" key="3">
    <source>
        <dbReference type="EMBL" id="PKM91094.1"/>
    </source>
</evidence>
<dbReference type="SUPFAM" id="SSF82771">
    <property type="entry name" value="GIY-YIG endonuclease"/>
    <property type="match status" value="1"/>
</dbReference>
<organism evidence="3 4">
    <name type="scientific">Candidatus Falkowbacteria bacterium HGW-Falkowbacteria-1</name>
    <dbReference type="NCBI Taxonomy" id="2013768"/>
    <lineage>
        <taxon>Bacteria</taxon>
        <taxon>Candidatus Falkowiibacteriota</taxon>
    </lineage>
</organism>
<dbReference type="AlphaFoldDB" id="A0A2N2E8M1"/>
<dbReference type="Proteomes" id="UP000233517">
    <property type="component" value="Unassembled WGS sequence"/>
</dbReference>